<feature type="transmembrane region" description="Helical" evidence="1">
    <location>
        <begin position="104"/>
        <end position="131"/>
    </location>
</feature>
<evidence type="ECO:0008006" key="4">
    <source>
        <dbReference type="Google" id="ProtNLM"/>
    </source>
</evidence>
<feature type="transmembrane region" description="Helical" evidence="1">
    <location>
        <begin position="55"/>
        <end position="77"/>
    </location>
</feature>
<keyword evidence="1" id="KW-0472">Membrane</keyword>
<evidence type="ECO:0000313" key="2">
    <source>
        <dbReference type="EMBL" id="SHI39375.1"/>
    </source>
</evidence>
<protein>
    <recommendedName>
        <fullName evidence="4">ABC-2 family transporter protein</fullName>
    </recommendedName>
</protein>
<dbReference type="Proteomes" id="UP000184278">
    <property type="component" value="Unassembled WGS sequence"/>
</dbReference>
<reference evidence="3" key="1">
    <citation type="submission" date="2016-11" db="EMBL/GenBank/DDBJ databases">
        <authorList>
            <person name="Varghese N."/>
            <person name="Submissions S."/>
        </authorList>
    </citation>
    <scope>NUCLEOTIDE SEQUENCE [LARGE SCALE GENOMIC DNA]</scope>
    <source>
        <strain evidence="3">DSM 3071</strain>
    </source>
</reference>
<feature type="transmembrane region" description="Helical" evidence="1">
    <location>
        <begin position="16"/>
        <end position="35"/>
    </location>
</feature>
<keyword evidence="1" id="KW-1133">Transmembrane helix</keyword>
<dbReference type="EMBL" id="FQXK01000028">
    <property type="protein sequence ID" value="SHI39375.1"/>
    <property type="molecule type" value="Genomic_DNA"/>
</dbReference>
<proteinExistence type="predicted"/>
<dbReference type="GeneID" id="89510992"/>
<dbReference type="OrthoDB" id="9816138at2"/>
<feature type="transmembrane region" description="Helical" evidence="1">
    <location>
        <begin position="237"/>
        <end position="264"/>
    </location>
</feature>
<keyword evidence="3" id="KW-1185">Reference proteome</keyword>
<organism evidence="2 3">
    <name type="scientific">Butyrivibrio fibrisolvens DSM 3071</name>
    <dbReference type="NCBI Taxonomy" id="1121131"/>
    <lineage>
        <taxon>Bacteria</taxon>
        <taxon>Bacillati</taxon>
        <taxon>Bacillota</taxon>
        <taxon>Clostridia</taxon>
        <taxon>Lachnospirales</taxon>
        <taxon>Lachnospiraceae</taxon>
        <taxon>Butyrivibrio</taxon>
    </lineage>
</organism>
<name>A0A1M6ASC4_BUTFI</name>
<dbReference type="AlphaFoldDB" id="A0A1M6ASC4"/>
<accession>A0A1M6ASC4</accession>
<gene>
    <name evidence="2" type="ORF">SAMN02745229_03019</name>
</gene>
<dbReference type="STRING" id="1121131.SAMN02745229_03019"/>
<dbReference type="RefSeq" id="WP_073388975.1">
    <property type="nucleotide sequence ID" value="NZ_FQXK01000028.1"/>
</dbReference>
<sequence>MLGKLIKHEFIDTWKLFLLLDVAILIIGAFIGLSVSTSAFSSSDASGFFTTMGLGLYTLILPCLGTICLVFIVVHYYRSLYSSQGYLTFTLPATTSEILFSRMLVAYIFEIINILCIILSIVFVVMGFYSIGESASGNLFTHMVDNMIEGLYETPIEVIVTNVLWGISRIIYFLTTVFFAISLGQLWQKHRIIGAIVSYFGIKIISAIISTIFKVVNSNDLQDTIEMYHLDEYNTDSALVMAAVIGTVTCLLISAAMYFASVLITKHKLNLE</sequence>
<keyword evidence="1" id="KW-0812">Transmembrane</keyword>
<evidence type="ECO:0000256" key="1">
    <source>
        <dbReference type="SAM" id="Phobius"/>
    </source>
</evidence>
<evidence type="ECO:0000313" key="3">
    <source>
        <dbReference type="Proteomes" id="UP000184278"/>
    </source>
</evidence>
<feature type="transmembrane region" description="Helical" evidence="1">
    <location>
        <begin position="196"/>
        <end position="217"/>
    </location>
</feature>
<feature type="transmembrane region" description="Helical" evidence="1">
    <location>
        <begin position="163"/>
        <end position="184"/>
    </location>
</feature>